<dbReference type="EMBL" id="JAAXKZ010000169">
    <property type="protein sequence ID" value="NMH95263.1"/>
    <property type="molecule type" value="Genomic_DNA"/>
</dbReference>
<keyword evidence="2" id="KW-1185">Reference proteome</keyword>
<dbReference type="GO" id="GO:0016491">
    <property type="term" value="F:oxidoreductase activity"/>
    <property type="evidence" value="ECO:0007669"/>
    <property type="project" value="InterPro"/>
</dbReference>
<evidence type="ECO:0000313" key="2">
    <source>
        <dbReference type="Proteomes" id="UP000586918"/>
    </source>
</evidence>
<accession>A0A848DRY1</accession>
<gene>
    <name evidence="1" type="ORF">HF519_27635</name>
</gene>
<dbReference type="Proteomes" id="UP000586918">
    <property type="component" value="Unassembled WGS sequence"/>
</dbReference>
<dbReference type="InterPro" id="IPR012349">
    <property type="entry name" value="Split_barrel_FMN-bd"/>
</dbReference>
<dbReference type="AlphaFoldDB" id="A0A848DRY1"/>
<reference evidence="1 2" key="1">
    <citation type="submission" date="2020-04" db="EMBL/GenBank/DDBJ databases">
        <authorList>
            <person name="Klaysubun C."/>
            <person name="Duangmal K."/>
            <person name="Lipun K."/>
        </authorList>
    </citation>
    <scope>NUCLEOTIDE SEQUENCE [LARGE SCALE GENOMIC DNA]</scope>
    <source>
        <strain evidence="1 2">DSM 45300</strain>
    </source>
</reference>
<protein>
    <submittedName>
        <fullName evidence="1">Nitroreductase family deazaflavin-dependent oxidoreductase</fullName>
    </submittedName>
</protein>
<comment type="caution">
    <text evidence="1">The sequence shown here is derived from an EMBL/GenBank/DDBJ whole genome shotgun (WGS) entry which is preliminary data.</text>
</comment>
<sequence>MPRRSVPRRLLALGLRAPVVLFDLGAGRLLGHRFLLLTHRGRRTGFVRRTVLEVLRWDPDRREAVVLAGFGPDSDWLRNIERAPALEVQVGRDRFVPAHRVLGPAEAAASLAGYEQRNRAIAPIVRAILSRLAGFRYDGSSAGRARLLTELPVVAFWPARQEPA</sequence>
<dbReference type="InterPro" id="IPR004378">
    <property type="entry name" value="F420H2_quin_Rdtase"/>
</dbReference>
<dbReference type="NCBIfam" id="TIGR00026">
    <property type="entry name" value="hi_GC_TIGR00026"/>
    <property type="match status" value="1"/>
</dbReference>
<dbReference type="Pfam" id="PF04075">
    <property type="entry name" value="F420H2_quin_red"/>
    <property type="match status" value="1"/>
</dbReference>
<dbReference type="Gene3D" id="2.30.110.10">
    <property type="entry name" value="Electron Transport, Fmn-binding Protein, Chain A"/>
    <property type="match status" value="1"/>
</dbReference>
<name>A0A848DRY1_9PSEU</name>
<organism evidence="1 2">
    <name type="scientific">Pseudonocardia bannensis</name>
    <dbReference type="NCBI Taxonomy" id="630973"/>
    <lineage>
        <taxon>Bacteria</taxon>
        <taxon>Bacillati</taxon>
        <taxon>Actinomycetota</taxon>
        <taxon>Actinomycetes</taxon>
        <taxon>Pseudonocardiales</taxon>
        <taxon>Pseudonocardiaceae</taxon>
        <taxon>Pseudonocardia</taxon>
    </lineage>
</organism>
<proteinExistence type="predicted"/>
<evidence type="ECO:0000313" key="1">
    <source>
        <dbReference type="EMBL" id="NMH95263.1"/>
    </source>
</evidence>